<keyword evidence="4" id="KW-1185">Reference proteome</keyword>
<gene>
    <name evidence="1" type="ORF">PR001_g2208</name>
    <name evidence="2" type="ORF">PR003_g2739</name>
</gene>
<organism evidence="1 3">
    <name type="scientific">Phytophthora rubi</name>
    <dbReference type="NCBI Taxonomy" id="129364"/>
    <lineage>
        <taxon>Eukaryota</taxon>
        <taxon>Sar</taxon>
        <taxon>Stramenopiles</taxon>
        <taxon>Oomycota</taxon>
        <taxon>Peronosporomycetes</taxon>
        <taxon>Peronosporales</taxon>
        <taxon>Peronosporaceae</taxon>
        <taxon>Phytophthora</taxon>
    </lineage>
</organism>
<dbReference type="EMBL" id="QXFV01000073">
    <property type="protein sequence ID" value="KAE9050620.1"/>
    <property type="molecule type" value="Genomic_DNA"/>
</dbReference>
<protein>
    <submittedName>
        <fullName evidence="1">Uncharacterized protein</fullName>
    </submittedName>
</protein>
<evidence type="ECO:0000313" key="2">
    <source>
        <dbReference type="EMBL" id="KAE9355616.1"/>
    </source>
</evidence>
<evidence type="ECO:0000313" key="1">
    <source>
        <dbReference type="EMBL" id="KAE9050620.1"/>
    </source>
</evidence>
<dbReference type="EMBL" id="QXFT01000089">
    <property type="protein sequence ID" value="KAE9355616.1"/>
    <property type="molecule type" value="Genomic_DNA"/>
</dbReference>
<proteinExistence type="predicted"/>
<accession>A0A6A3P558</accession>
<comment type="caution">
    <text evidence="1">The sequence shown here is derived from an EMBL/GenBank/DDBJ whole genome shotgun (WGS) entry which is preliminary data.</text>
</comment>
<evidence type="ECO:0000313" key="3">
    <source>
        <dbReference type="Proteomes" id="UP000429607"/>
    </source>
</evidence>
<evidence type="ECO:0000313" key="4">
    <source>
        <dbReference type="Proteomes" id="UP000434957"/>
    </source>
</evidence>
<reference evidence="1 3" key="1">
    <citation type="submission" date="2018-09" db="EMBL/GenBank/DDBJ databases">
        <title>Genomic investigation of the strawberry pathogen Phytophthora fragariae indicates pathogenicity is determined by transcriptional variation in three key races.</title>
        <authorList>
            <person name="Adams T.M."/>
            <person name="Armitage A.D."/>
            <person name="Sobczyk M.K."/>
            <person name="Bates H.J."/>
            <person name="Dunwell J.M."/>
            <person name="Nellist C.F."/>
            <person name="Harrison R.J."/>
        </authorList>
    </citation>
    <scope>NUCLEOTIDE SEQUENCE [LARGE SCALE GENOMIC DNA]</scope>
    <source>
        <strain evidence="1 3">SCRP249</strain>
        <strain evidence="2 4">SCRP333</strain>
    </source>
</reference>
<sequence length="54" mass="5814">MGCVLPNQRPSFCLFVPLHPAAFGATPRLVRGDTTSSRGMIMWCSRGIHQLAAG</sequence>
<dbReference type="Proteomes" id="UP000429607">
    <property type="component" value="Unassembled WGS sequence"/>
</dbReference>
<dbReference type="AlphaFoldDB" id="A0A6A3P558"/>
<name>A0A6A3P558_9STRA</name>
<dbReference type="Proteomes" id="UP000434957">
    <property type="component" value="Unassembled WGS sequence"/>
</dbReference>